<sequence length="75" mass="8370">MSESFSLRLLFFFDLTFLTSAEVSISQSMAALPSAFVPDVFSVSIIKLARTLKLGKIKLLLLITFQTHVVRFSPC</sequence>
<protein>
    <recommendedName>
        <fullName evidence="3">Secreted protein</fullName>
    </recommendedName>
</protein>
<evidence type="ECO:0008006" key="3">
    <source>
        <dbReference type="Google" id="ProtNLM"/>
    </source>
</evidence>
<feature type="signal peptide" evidence="1">
    <location>
        <begin position="1"/>
        <end position="21"/>
    </location>
</feature>
<reference evidence="2" key="1">
    <citation type="submission" date="2014-11" db="EMBL/GenBank/DDBJ databases">
        <authorList>
            <person name="Amaro Gonzalez C."/>
        </authorList>
    </citation>
    <scope>NUCLEOTIDE SEQUENCE</scope>
</reference>
<proteinExistence type="predicted"/>
<accession>A0A0E9RRS1</accession>
<feature type="chain" id="PRO_5002432069" description="Secreted protein" evidence="1">
    <location>
        <begin position="22"/>
        <end position="75"/>
    </location>
</feature>
<reference evidence="2" key="2">
    <citation type="journal article" date="2015" name="Fish Shellfish Immunol.">
        <title>Early steps in the European eel (Anguilla anguilla)-Vibrio vulnificus interaction in the gills: Role of the RtxA13 toxin.</title>
        <authorList>
            <person name="Callol A."/>
            <person name="Pajuelo D."/>
            <person name="Ebbesson L."/>
            <person name="Teles M."/>
            <person name="MacKenzie S."/>
            <person name="Amaro C."/>
        </authorList>
    </citation>
    <scope>NUCLEOTIDE SEQUENCE</scope>
</reference>
<dbReference type="EMBL" id="GBXM01077492">
    <property type="protein sequence ID" value="JAH31085.1"/>
    <property type="molecule type" value="Transcribed_RNA"/>
</dbReference>
<evidence type="ECO:0000256" key="1">
    <source>
        <dbReference type="SAM" id="SignalP"/>
    </source>
</evidence>
<name>A0A0E9RRS1_ANGAN</name>
<dbReference type="AlphaFoldDB" id="A0A0E9RRS1"/>
<evidence type="ECO:0000313" key="2">
    <source>
        <dbReference type="EMBL" id="JAH31085.1"/>
    </source>
</evidence>
<organism evidence="2">
    <name type="scientific">Anguilla anguilla</name>
    <name type="common">European freshwater eel</name>
    <name type="synonym">Muraena anguilla</name>
    <dbReference type="NCBI Taxonomy" id="7936"/>
    <lineage>
        <taxon>Eukaryota</taxon>
        <taxon>Metazoa</taxon>
        <taxon>Chordata</taxon>
        <taxon>Craniata</taxon>
        <taxon>Vertebrata</taxon>
        <taxon>Euteleostomi</taxon>
        <taxon>Actinopterygii</taxon>
        <taxon>Neopterygii</taxon>
        <taxon>Teleostei</taxon>
        <taxon>Anguilliformes</taxon>
        <taxon>Anguillidae</taxon>
        <taxon>Anguilla</taxon>
    </lineage>
</organism>
<keyword evidence="1" id="KW-0732">Signal</keyword>